<dbReference type="EMBL" id="JAARWN010000003">
    <property type="protein sequence ID" value="MBC1935937.1"/>
    <property type="molecule type" value="Genomic_DNA"/>
</dbReference>
<gene>
    <name evidence="1" type="ORF">HCA69_06120</name>
</gene>
<proteinExistence type="predicted"/>
<dbReference type="InterPro" id="IPR046900">
    <property type="entry name" value="ABC-3C_MC7"/>
</dbReference>
<protein>
    <submittedName>
        <fullName evidence="1">Uncharacterized protein</fullName>
    </submittedName>
</protein>
<name>A0A7X0Y2P9_9LIST</name>
<comment type="caution">
    <text evidence="1">The sequence shown here is derived from an EMBL/GenBank/DDBJ whole genome shotgun (WGS) entry which is preliminary data.</text>
</comment>
<dbReference type="Pfam" id="PF20292">
    <property type="entry name" value="MC7"/>
    <property type="match status" value="1"/>
</dbReference>
<evidence type="ECO:0000313" key="1">
    <source>
        <dbReference type="EMBL" id="MBC1935937.1"/>
    </source>
</evidence>
<evidence type="ECO:0000313" key="2">
    <source>
        <dbReference type="Proteomes" id="UP000535908"/>
    </source>
</evidence>
<accession>A0A7X0Y2P9</accession>
<organism evidence="1 2">
    <name type="scientific">Listeria grandensis</name>
    <dbReference type="NCBI Taxonomy" id="1494963"/>
    <lineage>
        <taxon>Bacteria</taxon>
        <taxon>Bacillati</taxon>
        <taxon>Bacillota</taxon>
        <taxon>Bacilli</taxon>
        <taxon>Bacillales</taxon>
        <taxon>Listeriaceae</taxon>
        <taxon>Listeria</taxon>
    </lineage>
</organism>
<reference evidence="1 2" key="1">
    <citation type="submission" date="2020-03" db="EMBL/GenBank/DDBJ databases">
        <title>Soil Listeria distribution.</title>
        <authorList>
            <person name="Liao J."/>
            <person name="Wiedmann M."/>
        </authorList>
    </citation>
    <scope>NUCLEOTIDE SEQUENCE [LARGE SCALE GENOMIC DNA]</scope>
    <source>
        <strain evidence="1 2">FSL L7-0741</strain>
    </source>
</reference>
<dbReference type="RefSeq" id="WP_185525784.1">
    <property type="nucleotide sequence ID" value="NZ_JAARWN010000003.1"/>
</dbReference>
<dbReference type="Proteomes" id="UP000535908">
    <property type="component" value="Unassembled WGS sequence"/>
</dbReference>
<sequence>MMFPSKVRRYEESLLSKLVLITNIIREESIGVLELYKKVKPKLSDLDAFISVLELLYLLERIEYDEEWGVIKYVENDRM</sequence>
<dbReference type="AlphaFoldDB" id="A0A7X0Y2P9"/>